<keyword evidence="3 5" id="KW-0732">Signal</keyword>
<dbReference type="InterPro" id="IPR011050">
    <property type="entry name" value="Pectin_lyase_fold/virulence"/>
</dbReference>
<feature type="region of interest" description="Disordered" evidence="4">
    <location>
        <begin position="1110"/>
        <end position="1168"/>
    </location>
</feature>
<accession>A0A9E7ZU59</accession>
<name>A0A9E7ZU59_9HYPH</name>
<dbReference type="EMBL" id="CP102774">
    <property type="protein sequence ID" value="UZF87186.1"/>
    <property type="molecule type" value="Genomic_DNA"/>
</dbReference>
<dbReference type="InterPro" id="IPR012334">
    <property type="entry name" value="Pectin_lyas_fold"/>
</dbReference>
<dbReference type="PANTHER" id="PTHR12338:SF8">
    <property type="entry name" value="HEME_HEMOPEXIN-BINDING PROTEIN"/>
    <property type="match status" value="1"/>
</dbReference>
<dbReference type="Gene3D" id="2.160.20.110">
    <property type="match status" value="1"/>
</dbReference>
<evidence type="ECO:0000313" key="7">
    <source>
        <dbReference type="EMBL" id="UZF87186.1"/>
    </source>
</evidence>
<organism evidence="7">
    <name type="scientific">Bosea sp. NBC_00436</name>
    <dbReference type="NCBI Taxonomy" id="2969620"/>
    <lineage>
        <taxon>Bacteria</taxon>
        <taxon>Pseudomonadati</taxon>
        <taxon>Pseudomonadota</taxon>
        <taxon>Alphaproteobacteria</taxon>
        <taxon>Hyphomicrobiales</taxon>
        <taxon>Boseaceae</taxon>
        <taxon>Bosea</taxon>
    </lineage>
</organism>
<proteinExistence type="predicted"/>
<evidence type="ECO:0000256" key="2">
    <source>
        <dbReference type="ARBA" id="ARBA00022525"/>
    </source>
</evidence>
<dbReference type="SMART" id="SM00912">
    <property type="entry name" value="Haemagg_act"/>
    <property type="match status" value="1"/>
</dbReference>
<evidence type="ECO:0000256" key="3">
    <source>
        <dbReference type="ARBA" id="ARBA00022729"/>
    </source>
</evidence>
<reference evidence="7" key="1">
    <citation type="submission" date="2022-08" db="EMBL/GenBank/DDBJ databases">
        <title>Complete Genome Sequences of 2 Bosea sp. soil isolates.</title>
        <authorList>
            <person name="Alvarez Arevalo M."/>
            <person name="Sterndorff E.B."/>
            <person name="Faurdal D."/>
            <person name="Joergensen T.S."/>
            <person name="Weber T."/>
        </authorList>
    </citation>
    <scope>NUCLEOTIDE SEQUENCE</scope>
    <source>
        <strain evidence="7">NBC_00436</strain>
    </source>
</reference>
<dbReference type="InterPro" id="IPR041286">
    <property type="entry name" value="MBG_2"/>
</dbReference>
<evidence type="ECO:0000256" key="1">
    <source>
        <dbReference type="ARBA" id="ARBA00004613"/>
    </source>
</evidence>
<feature type="region of interest" description="Disordered" evidence="4">
    <location>
        <begin position="746"/>
        <end position="771"/>
    </location>
</feature>
<dbReference type="InterPro" id="IPR050909">
    <property type="entry name" value="Bact_Autotransporter_VF"/>
</dbReference>
<keyword evidence="2" id="KW-0964">Secreted</keyword>
<dbReference type="SUPFAM" id="SSF51126">
    <property type="entry name" value="Pectin lyase-like"/>
    <property type="match status" value="1"/>
</dbReference>
<gene>
    <name evidence="7" type="ORF">NWE54_26135</name>
</gene>
<dbReference type="PANTHER" id="PTHR12338">
    <property type="entry name" value="AUTOTRANSPORTER"/>
    <property type="match status" value="1"/>
</dbReference>
<evidence type="ECO:0000256" key="4">
    <source>
        <dbReference type="SAM" id="MobiDB-lite"/>
    </source>
</evidence>
<dbReference type="InterPro" id="IPR008638">
    <property type="entry name" value="FhaB/CdiA-like_TPS"/>
</dbReference>
<comment type="subcellular location">
    <subcellularLocation>
        <location evidence="1">Secreted</location>
    </subcellularLocation>
</comment>
<protein>
    <submittedName>
        <fullName evidence="7">Filamentous hemagglutinin N-terminal domain-containing protein</fullName>
    </submittedName>
</protein>
<dbReference type="Pfam" id="PF18676">
    <property type="entry name" value="MBG_2"/>
    <property type="match status" value="1"/>
</dbReference>
<evidence type="ECO:0000256" key="5">
    <source>
        <dbReference type="SAM" id="SignalP"/>
    </source>
</evidence>
<dbReference type="Pfam" id="PF05860">
    <property type="entry name" value="TPS"/>
    <property type="match status" value="1"/>
</dbReference>
<dbReference type="GO" id="GO:0005576">
    <property type="term" value="C:extracellular region"/>
    <property type="evidence" value="ECO:0007669"/>
    <property type="project" value="UniProtKB-SubCell"/>
</dbReference>
<feature type="chain" id="PRO_5039710566" evidence="5">
    <location>
        <begin position="27"/>
        <end position="1291"/>
    </location>
</feature>
<sequence length="1291" mass="127846">MRLRQATFRFALLAGSCLVALRPGLAGELPAGASVAHGSVGISSPGANTMTIQQSSAAAIINWQSFSIGTGATVNIQQPATSSALLNRVTGASTSTVAGQLNANGQVYLVNPNGIMITPTGTVRAGGGFVASTLGITDEDFMAGRRSFAGTGNSAAVVNQGTIEVGRGGYAALLGGSVENAGTISVPLGRVGLGAGERATLDISGDGFLEVAMPSGSAGDKALIQQSGRIRANGGRVELKAATAREVARQAINLSGVVEARTVGGRSGAIVLGGGAGGTVKVSGRLDVSATRRARKTASARSGSGVGGSVTISGDRIGLTGATIDASGRKGGGAIKIGGDLQGGGTLPHASSVVIDSKTQILADATEAGNGGNVVVWSDAFTSFSGLIRARGGANGGDGGFAEVSSHGVLDYTGQTVLTAARGKFGTLLLDPYDIYIESGPTTNGSLGGSTFTPSGPNSVINVATLQTALASANVSLQTGRTSSSPGGQDGNITVGAPITWSQATTLTLDANNNIIIGEAITAPAGGLILNAGGAITTPANYGRSDGTTAASATSGAVNVGTFLLEAGAWTQVSNPLPAFSATDFRVTGGSFLRVLGGDGSAGNPYAISDVYGLQGVNTVTSSGGSPDLTLNYRLANDIDASGTSQWTDGRSIVGFTPIGGSTPDLPAFSGTFDGQGHTISRLFINRPSSSEVGLFGEVAGTVQNLSLAGVGITGNSAVGSVAGRNFGAISHVAASGTVAGNQFVGGLVGDNSPPESSTPPTPSINQSSTSVTIQGGAGANAIGGLVGYNTGDISLAYATGAITTGAGSTSVGGLVGENAGGTISQTYATTTMTGAPPQFGGLVGFFSSGTLTSSFWDVTTTGQSQAIGSSASATSATATGLTTAQFQDPSTFVPLAQAQGWSFEANWAPPSPGFYPVLYSIAPVIRAVSDNPTRFYGDPLSLAPGTFYGGPGTYVFGPAGDTVSLSGALASPATTASPVGTYAITGVNQTSTGGVNYRVVATQSDAALTPSLTVTPAPLVIAANTLLKAFGTSFTFTGLEFTASGLRNGETIGAAALSSLGSPTLAGIGLYAIQIGSAAGGTFNPSNYNVTYVPGTMIVGADPTLIDTPPAGNPTLDLPPTTVSLPNPPDTFDLGGPGGGSGGSGGGPTLGPGTLREPATVERSSNDLEAKVASCDSQFERSKNASQYKVCVGDALEQFADALEAKGVDLPGPLRGIPAVIRQAARQVRAARTIQEARAAVGSAVAEVRKAIALLRADDPSIGRLQIQQANRIASALGSVESRLSRATGL</sequence>
<dbReference type="NCBIfam" id="TIGR01901">
    <property type="entry name" value="adhes_NPXG"/>
    <property type="match status" value="1"/>
</dbReference>
<dbReference type="Gene3D" id="2.160.20.10">
    <property type="entry name" value="Single-stranded right-handed beta-helix, Pectin lyase-like"/>
    <property type="match status" value="1"/>
</dbReference>
<evidence type="ECO:0000259" key="6">
    <source>
        <dbReference type="SMART" id="SM00912"/>
    </source>
</evidence>
<feature type="domain" description="Filamentous haemagglutinin FhaB/tRNA nuclease CdiA-like TPS" evidence="6">
    <location>
        <begin position="26"/>
        <end position="140"/>
    </location>
</feature>
<feature type="compositionally biased region" description="Gly residues" evidence="4">
    <location>
        <begin position="1136"/>
        <end position="1151"/>
    </location>
</feature>
<feature type="signal peptide" evidence="5">
    <location>
        <begin position="1"/>
        <end position="26"/>
    </location>
</feature>